<feature type="transmembrane region" description="Helical" evidence="11">
    <location>
        <begin position="837"/>
        <end position="857"/>
    </location>
</feature>
<dbReference type="Pfam" id="PF04039">
    <property type="entry name" value="MnhB"/>
    <property type="match status" value="1"/>
</dbReference>
<dbReference type="Pfam" id="PF00662">
    <property type="entry name" value="Proton_antipo_N"/>
    <property type="match status" value="1"/>
</dbReference>
<dbReference type="PRINTS" id="PR01434">
    <property type="entry name" value="NADHDHGNASE5"/>
</dbReference>
<dbReference type="AlphaFoldDB" id="A0A1T3P652"/>
<evidence type="ECO:0000259" key="14">
    <source>
        <dbReference type="Pfam" id="PF04039"/>
    </source>
</evidence>
<dbReference type="InterPro" id="IPR001516">
    <property type="entry name" value="Proton_antipo_N"/>
</dbReference>
<dbReference type="Pfam" id="PF00361">
    <property type="entry name" value="Proton_antipo_M"/>
    <property type="match status" value="1"/>
</dbReference>
<feature type="domain" description="NADH:quinone oxidoreductase/Mrp antiporter transmembrane" evidence="12">
    <location>
        <begin position="126"/>
        <end position="405"/>
    </location>
</feature>
<feature type="domain" description="MrpA C-terminal/MbhD" evidence="15">
    <location>
        <begin position="599"/>
        <end position="663"/>
    </location>
</feature>
<feature type="transmembrane region" description="Helical" evidence="11">
    <location>
        <begin position="294"/>
        <end position="312"/>
    </location>
</feature>
<keyword evidence="6 11" id="KW-1133">Transmembrane helix</keyword>
<dbReference type="EMBL" id="MWQN01000001">
    <property type="protein sequence ID" value="OPC84578.1"/>
    <property type="molecule type" value="Genomic_DNA"/>
</dbReference>
<feature type="transmembrane region" description="Helical" evidence="11">
    <location>
        <begin position="263"/>
        <end position="282"/>
    </location>
</feature>
<dbReference type="InterPro" id="IPR025383">
    <property type="entry name" value="MrpA_C/MbhD"/>
</dbReference>
<protein>
    <submittedName>
        <fullName evidence="17">Na+/H+ antiporter subunit A</fullName>
    </submittedName>
</protein>
<sequence>MILSVASYFVVAAIAPWLVRLLGRNAFVVLAALPVATTGWALARAGSVFDGRALVESRAWIPRHGVSLAFRCDALALLMVFLAAGVGVLVLVYCARYFDDDEPGLGVFAGVLVAFAGAMIGLVTTDDLILLYVFWELTTVFSYLLIGHRSEHRGSRRAAMQALTITTFGGLAMLVGLILLGERAGTYRLSEILADPPGGPLVTTSIVLVLVGALAKSAIVPFGSWLPAAMAAPTPVSAYLHAAAMVKAGVYLIARLAPGFAELAPWRPIVLITGCATLLLAGWRALRENDLKRVLAYGTVSQLGLLTVVTGAGNRDAALAGIAILVAHALFKATLFLVVGIIDHGAGTRDLRRLSGLARAMPITCLVAVVAALSMAGLPPMAGFVAKEAVYEAFLHRGRADTVVLGALVAGSALTAGYSLRFVWGAFARKHGVPTTACAPLGGLLLAPALVLGASCLGLGFAARSLDHWISSYADLFPAGGTDYHLAVWHGPGIALYLSIAAVCLGIALFLAREPVTRVQLLTARVEPSRLYDLLVRGVDRGALQLTGTTQRGSMPVYVGVILLSLIALTAGAALGRLPLPLPDTPRWWDSAAQVVVALLVVSAALIAAGTRGRLPAVLLVGVTGYGCATLFVLQGAPDLALTQALVETVSLVVFLLVLRRLPSRFHDTTRPVRRAVHIVIAVLTGGVLASVAVSAFAARTRPPVSDVFAAAAEEAGGKEIVSVLLVDIRAWDTMGEIAVLAVAAIGVTSLIFVRRTRELPRLADRAPDAPPLPGGGDDTHPGHEPEPEPEPAGRLVAARTLAPGRRTVLFEVVARVAFPTVLVLSLYFLFSGHSTPGGGFAGGITAGLALLVRYLAGGRYELAEAAPLPAGRLLGTGLVVSAGAALIGLIVGGAPLRSTVLDADLPVFGGVHIATSVFFDIGVYLLVVGLVQDVLSALGAELDRRIEQTRDPDAERTVIV</sequence>
<dbReference type="PANTHER" id="PTHR43373">
    <property type="entry name" value="NA(+)/H(+) ANTIPORTER SUBUNIT"/>
    <property type="match status" value="1"/>
</dbReference>
<comment type="subcellular location">
    <subcellularLocation>
        <location evidence="1">Cell membrane</location>
        <topology evidence="1">Multi-pass membrane protein</topology>
    </subcellularLocation>
    <subcellularLocation>
        <location evidence="9">Membrane</location>
        <topology evidence="9">Multi-pass membrane protein</topology>
    </subcellularLocation>
</comment>
<feature type="domain" description="MrpA C-terminal/MbhE" evidence="16">
    <location>
        <begin position="674"/>
        <end position="758"/>
    </location>
</feature>
<keyword evidence="8 11" id="KW-0472">Membrane</keyword>
<dbReference type="Pfam" id="PF13244">
    <property type="entry name" value="MbhD"/>
    <property type="match status" value="1"/>
</dbReference>
<accession>A0A1T3P652</accession>
<feature type="transmembrane region" description="Helical" evidence="11">
    <location>
        <begin position="363"/>
        <end position="382"/>
    </location>
</feature>
<feature type="region of interest" description="Disordered" evidence="10">
    <location>
        <begin position="764"/>
        <end position="794"/>
    </location>
</feature>
<feature type="transmembrane region" description="Helical" evidence="11">
    <location>
        <begin position="27"/>
        <end position="48"/>
    </location>
</feature>
<feature type="transmembrane region" description="Helical" evidence="11">
    <location>
        <begin position="615"/>
        <end position="634"/>
    </location>
</feature>
<feature type="transmembrane region" description="Helical" evidence="11">
    <location>
        <begin position="494"/>
        <end position="512"/>
    </location>
</feature>
<feature type="domain" description="Na+/H+ antiporter MnhB subunit-related protein" evidence="14">
    <location>
        <begin position="811"/>
        <end position="932"/>
    </location>
</feature>
<evidence type="ECO:0000256" key="2">
    <source>
        <dbReference type="ARBA" id="ARBA00022448"/>
    </source>
</evidence>
<dbReference type="RefSeq" id="WP_078978875.1">
    <property type="nucleotide sequence ID" value="NZ_MWQN01000001.1"/>
</dbReference>
<feature type="transmembrane region" description="Helical" evidence="11">
    <location>
        <begin position="402"/>
        <end position="420"/>
    </location>
</feature>
<feature type="transmembrane region" description="Helical" evidence="11">
    <location>
        <begin position="640"/>
        <end position="659"/>
    </location>
</feature>
<dbReference type="Proteomes" id="UP000190037">
    <property type="component" value="Unassembled WGS sequence"/>
</dbReference>
<keyword evidence="2" id="KW-0813">Transport</keyword>
<evidence type="ECO:0000256" key="6">
    <source>
        <dbReference type="ARBA" id="ARBA00022989"/>
    </source>
</evidence>
<dbReference type="InterPro" id="IPR046806">
    <property type="entry name" value="MrpA_C/MbhE"/>
</dbReference>
<feature type="transmembrane region" description="Helical" evidence="11">
    <location>
        <begin position="129"/>
        <end position="146"/>
    </location>
</feature>
<evidence type="ECO:0000259" key="13">
    <source>
        <dbReference type="Pfam" id="PF00662"/>
    </source>
</evidence>
<feature type="compositionally biased region" description="Basic and acidic residues" evidence="10">
    <location>
        <begin position="778"/>
        <end position="787"/>
    </location>
</feature>
<feature type="transmembrane region" description="Helical" evidence="11">
    <location>
        <begin position="917"/>
        <end position="941"/>
    </location>
</feature>
<keyword evidence="18" id="KW-1185">Reference proteome</keyword>
<feature type="transmembrane region" description="Helical" evidence="11">
    <location>
        <begin position="238"/>
        <end position="257"/>
    </location>
</feature>
<dbReference type="STRING" id="159449.B4N89_29910"/>
<reference evidence="17 18" key="1">
    <citation type="submission" date="2017-03" db="EMBL/GenBank/DDBJ databases">
        <title>Draft genome sequence of Streptomyces scabrisporus NF3, endophyte isolated from Amphipterygium adstringens.</title>
        <authorList>
            <person name="Vazquez M."/>
            <person name="Ceapa C.D."/>
            <person name="Rodriguez Luna D."/>
            <person name="Sanchez Esquivel S."/>
        </authorList>
    </citation>
    <scope>NUCLEOTIDE SEQUENCE [LARGE SCALE GENOMIC DNA]</scope>
    <source>
        <strain evidence="17 18">NF3</strain>
    </source>
</reference>
<dbReference type="GO" id="GO:0006811">
    <property type="term" value="P:monoatomic ion transport"/>
    <property type="evidence" value="ECO:0007669"/>
    <property type="project" value="UniProtKB-KW"/>
</dbReference>
<evidence type="ECO:0000256" key="3">
    <source>
        <dbReference type="ARBA" id="ARBA00022449"/>
    </source>
</evidence>
<feature type="transmembrane region" description="Helical" evidence="11">
    <location>
        <begin position="68"/>
        <end position="93"/>
    </location>
</feature>
<evidence type="ECO:0000256" key="8">
    <source>
        <dbReference type="ARBA" id="ARBA00023136"/>
    </source>
</evidence>
<feature type="transmembrane region" description="Helical" evidence="11">
    <location>
        <begin position="441"/>
        <end position="463"/>
    </location>
</feature>
<feature type="transmembrane region" description="Helical" evidence="11">
    <location>
        <begin position="158"/>
        <end position="181"/>
    </location>
</feature>
<evidence type="ECO:0000259" key="16">
    <source>
        <dbReference type="Pfam" id="PF20501"/>
    </source>
</evidence>
<feature type="transmembrane region" description="Helical" evidence="11">
    <location>
        <begin position="809"/>
        <end position="831"/>
    </location>
</feature>
<organism evidence="17 18">
    <name type="scientific">Embleya scabrispora</name>
    <dbReference type="NCBI Taxonomy" id="159449"/>
    <lineage>
        <taxon>Bacteria</taxon>
        <taxon>Bacillati</taxon>
        <taxon>Actinomycetota</taxon>
        <taxon>Actinomycetes</taxon>
        <taxon>Kitasatosporales</taxon>
        <taxon>Streptomycetaceae</taxon>
        <taxon>Embleya</taxon>
    </lineage>
</organism>
<feature type="transmembrane region" description="Helical" evidence="11">
    <location>
        <begin position="878"/>
        <end position="897"/>
    </location>
</feature>
<dbReference type="OrthoDB" id="9811798at2"/>
<feature type="transmembrane region" description="Helical" evidence="11">
    <location>
        <begin position="318"/>
        <end position="342"/>
    </location>
</feature>
<dbReference type="PANTHER" id="PTHR43373:SF1">
    <property type="entry name" value="NA(+)_H(+) ANTIPORTER SUBUNIT A"/>
    <property type="match status" value="1"/>
</dbReference>
<name>A0A1T3P652_9ACTN</name>
<keyword evidence="3" id="KW-0050">Antiport</keyword>
<dbReference type="InterPro" id="IPR007182">
    <property type="entry name" value="MnhB"/>
</dbReference>
<evidence type="ECO:0000256" key="11">
    <source>
        <dbReference type="SAM" id="Phobius"/>
    </source>
</evidence>
<feature type="transmembrane region" description="Helical" evidence="11">
    <location>
        <begin position="201"/>
        <end position="226"/>
    </location>
</feature>
<evidence type="ECO:0000259" key="12">
    <source>
        <dbReference type="Pfam" id="PF00361"/>
    </source>
</evidence>
<evidence type="ECO:0000256" key="4">
    <source>
        <dbReference type="ARBA" id="ARBA00022475"/>
    </source>
</evidence>
<evidence type="ECO:0000256" key="9">
    <source>
        <dbReference type="RuleBase" id="RU000320"/>
    </source>
</evidence>
<evidence type="ECO:0000256" key="5">
    <source>
        <dbReference type="ARBA" id="ARBA00022692"/>
    </source>
</evidence>
<dbReference type="InterPro" id="IPR001750">
    <property type="entry name" value="ND/Mrp_TM"/>
</dbReference>
<feature type="domain" description="NADH-Ubiquinone oxidoreductase (complex I) chain 5 N-terminal" evidence="13">
    <location>
        <begin position="65"/>
        <end position="105"/>
    </location>
</feature>
<comment type="caution">
    <text evidence="17">The sequence shown here is derived from an EMBL/GenBank/DDBJ whole genome shotgun (WGS) entry which is preliminary data.</text>
</comment>
<feature type="transmembrane region" description="Helical" evidence="11">
    <location>
        <begin position="735"/>
        <end position="754"/>
    </location>
</feature>
<dbReference type="InterPro" id="IPR050616">
    <property type="entry name" value="CPA3_Na-H_Antiporter_A"/>
</dbReference>
<evidence type="ECO:0000313" key="18">
    <source>
        <dbReference type="Proteomes" id="UP000190037"/>
    </source>
</evidence>
<dbReference type="GO" id="GO:0015297">
    <property type="term" value="F:antiporter activity"/>
    <property type="evidence" value="ECO:0007669"/>
    <property type="project" value="UniProtKB-KW"/>
</dbReference>
<keyword evidence="7" id="KW-0406">Ion transport</keyword>
<dbReference type="Pfam" id="PF20501">
    <property type="entry name" value="MbhE"/>
    <property type="match status" value="1"/>
</dbReference>
<evidence type="ECO:0000256" key="7">
    <source>
        <dbReference type="ARBA" id="ARBA00023065"/>
    </source>
</evidence>
<evidence type="ECO:0000256" key="10">
    <source>
        <dbReference type="SAM" id="MobiDB-lite"/>
    </source>
</evidence>
<evidence type="ECO:0000256" key="1">
    <source>
        <dbReference type="ARBA" id="ARBA00004651"/>
    </source>
</evidence>
<dbReference type="GO" id="GO:0005886">
    <property type="term" value="C:plasma membrane"/>
    <property type="evidence" value="ECO:0007669"/>
    <property type="project" value="UniProtKB-SubCell"/>
</dbReference>
<dbReference type="NCBIfam" id="NF009284">
    <property type="entry name" value="PRK12644.1"/>
    <property type="match status" value="1"/>
</dbReference>
<keyword evidence="4" id="KW-1003">Cell membrane</keyword>
<gene>
    <name evidence="17" type="ORF">B4N89_29910</name>
</gene>
<feature type="transmembrane region" description="Helical" evidence="11">
    <location>
        <begin position="105"/>
        <end position="123"/>
    </location>
</feature>
<feature type="transmembrane region" description="Helical" evidence="11">
    <location>
        <begin position="679"/>
        <end position="699"/>
    </location>
</feature>
<evidence type="ECO:0000259" key="15">
    <source>
        <dbReference type="Pfam" id="PF13244"/>
    </source>
</evidence>
<feature type="transmembrane region" description="Helical" evidence="11">
    <location>
        <begin position="557"/>
        <end position="576"/>
    </location>
</feature>
<evidence type="ECO:0000313" key="17">
    <source>
        <dbReference type="EMBL" id="OPC84578.1"/>
    </source>
</evidence>
<proteinExistence type="predicted"/>
<keyword evidence="5 9" id="KW-0812">Transmembrane</keyword>
<feature type="transmembrane region" description="Helical" evidence="11">
    <location>
        <begin position="588"/>
        <end position="608"/>
    </location>
</feature>